<accession>A0AAN8FSK6</accession>
<comment type="caution">
    <text evidence="2">The sequence shown here is derived from an EMBL/GenBank/DDBJ whole genome shotgun (WGS) entry which is preliminary data.</text>
</comment>
<feature type="transmembrane region" description="Helical" evidence="1">
    <location>
        <begin position="245"/>
        <end position="264"/>
    </location>
</feature>
<feature type="transmembrane region" description="Helical" evidence="1">
    <location>
        <begin position="169"/>
        <end position="190"/>
    </location>
</feature>
<feature type="transmembrane region" description="Helical" evidence="1">
    <location>
        <begin position="135"/>
        <end position="157"/>
    </location>
</feature>
<dbReference type="GO" id="GO:0005789">
    <property type="term" value="C:endoplasmic reticulum membrane"/>
    <property type="evidence" value="ECO:0007669"/>
    <property type="project" value="TreeGrafter"/>
</dbReference>
<gene>
    <name evidence="2" type="ORF">GCK32_002572</name>
</gene>
<dbReference type="AlphaFoldDB" id="A0AAN8FSK6"/>
<dbReference type="PANTHER" id="PTHR12892:SF16">
    <property type="entry name" value="TRANSMEMBRANE PROTEIN"/>
    <property type="match status" value="1"/>
</dbReference>
<dbReference type="Proteomes" id="UP001331761">
    <property type="component" value="Unassembled WGS sequence"/>
</dbReference>
<evidence type="ECO:0000313" key="2">
    <source>
        <dbReference type="EMBL" id="KAK5985106.1"/>
    </source>
</evidence>
<dbReference type="GO" id="GO:0006506">
    <property type="term" value="P:GPI anchor biosynthetic process"/>
    <property type="evidence" value="ECO:0007669"/>
    <property type="project" value="TreeGrafter"/>
</dbReference>
<evidence type="ECO:0000256" key="1">
    <source>
        <dbReference type="SAM" id="Phobius"/>
    </source>
</evidence>
<feature type="transmembrane region" description="Helical" evidence="1">
    <location>
        <begin position="202"/>
        <end position="225"/>
    </location>
</feature>
<keyword evidence="1" id="KW-1133">Transmembrane helix</keyword>
<sequence length="300" mass="34673">MKKPQLRLFNASYATHHHFRSGRVQSLQSRAIFTNSTMYMEEAIIAKGRENVFHFLHTKRRLRYHFGSSFNNYCQLTRRPQGWLPSLPRVMEMKIGTQAWIRASVLLSFNIKFVVCLARSLATFFFAGGGARMQVLCWLLPFTELFSSAVLAFMTTIHQEQDKSLKWTMYYNFPVLTCLFLLGGVMHLTLDVIDQKRKFSTLLFNIKVSCLIAFGVCASTVHSSFLDYLGKRPCHTYVPLRHALMEYICVASLVIFSLTHLFGLRHLEFIVMSLPNDQTMICTNEYTPAFTQFPESKEDK</sequence>
<keyword evidence="1" id="KW-0812">Transmembrane</keyword>
<organism evidence="2 3">
    <name type="scientific">Trichostrongylus colubriformis</name>
    <name type="common">Black scour worm</name>
    <dbReference type="NCBI Taxonomy" id="6319"/>
    <lineage>
        <taxon>Eukaryota</taxon>
        <taxon>Metazoa</taxon>
        <taxon>Ecdysozoa</taxon>
        <taxon>Nematoda</taxon>
        <taxon>Chromadorea</taxon>
        <taxon>Rhabditida</taxon>
        <taxon>Rhabditina</taxon>
        <taxon>Rhabditomorpha</taxon>
        <taxon>Strongyloidea</taxon>
        <taxon>Trichostrongylidae</taxon>
        <taxon>Trichostrongylus</taxon>
    </lineage>
</organism>
<dbReference type="EMBL" id="WIXE01002121">
    <property type="protein sequence ID" value="KAK5985106.1"/>
    <property type="molecule type" value="Genomic_DNA"/>
</dbReference>
<dbReference type="PANTHER" id="PTHR12892">
    <property type="entry name" value="FGF RECEPTOR ACTIVATING PROTEIN 1"/>
    <property type="match status" value="1"/>
</dbReference>
<keyword evidence="3" id="KW-1185">Reference proteome</keyword>
<dbReference type="GO" id="GO:0000139">
    <property type="term" value="C:Golgi membrane"/>
    <property type="evidence" value="ECO:0007669"/>
    <property type="project" value="InterPro"/>
</dbReference>
<reference evidence="2 3" key="1">
    <citation type="submission" date="2019-10" db="EMBL/GenBank/DDBJ databases">
        <title>Assembly and Annotation for the nematode Trichostrongylus colubriformis.</title>
        <authorList>
            <person name="Martin J."/>
        </authorList>
    </citation>
    <scope>NUCLEOTIDE SEQUENCE [LARGE SCALE GENOMIC DNA]</scope>
    <source>
        <strain evidence="2">G859</strain>
        <tissue evidence="2">Whole worm</tissue>
    </source>
</reference>
<name>A0AAN8FSK6_TRICO</name>
<keyword evidence="1" id="KW-0472">Membrane</keyword>
<evidence type="ECO:0000313" key="3">
    <source>
        <dbReference type="Proteomes" id="UP001331761"/>
    </source>
</evidence>
<dbReference type="InterPro" id="IPR039545">
    <property type="entry name" value="PGAP2"/>
</dbReference>
<proteinExistence type="predicted"/>
<protein>
    <submittedName>
        <fullName evidence="2">Uncharacterized protein</fullName>
    </submittedName>
</protein>